<organism evidence="1 2">
    <name type="scientific">Hirschia baltica (strain ATCC 49814 / DSM 5838 / IFAM 1418)</name>
    <dbReference type="NCBI Taxonomy" id="582402"/>
    <lineage>
        <taxon>Bacteria</taxon>
        <taxon>Pseudomonadati</taxon>
        <taxon>Pseudomonadota</taxon>
        <taxon>Alphaproteobacteria</taxon>
        <taxon>Hyphomonadales</taxon>
        <taxon>Hyphomonadaceae</taxon>
        <taxon>Hirschia</taxon>
    </lineage>
</organism>
<evidence type="ECO:0008006" key="3">
    <source>
        <dbReference type="Google" id="ProtNLM"/>
    </source>
</evidence>
<sequence>MSVDHSKFAKLMDLAKETSSEKRRDLLREVTDVFFDNDKDERSEAECAMFDEIIGAVATDMTDQVRLELSRKVAVSKSPLRKTARRLATDSIRVAEPVLRKSQALTEEDLVHIANTSSQEKLMAVSKRDNLTSPVSKALVNKGEDKVVVSLLENESAEIDRETYEVVTERAMTSKVLQAPLVKRKNVPLDLLNDVYHVVEQKLRAQIMAKFESVSEEELNAALKASKNRLNIAYGKAPEDMEKQIKWVETEIEANRLTPPHLVQQLRNGEKSRFLASFAYFTHISNEIACRIIEQKDVDAMAILCRAAHFPKALFSTLAMQIVGGENGVAKAKEYSDMYENVPLAAAQRAVRFWKVRSTTSKAA</sequence>
<accession>C6XIA9</accession>
<reference evidence="2" key="1">
    <citation type="journal article" date="2011" name="J. Bacteriol.">
        <title>Genome sequences of eight morphologically diverse alphaproteobacteria.</title>
        <authorList>
            <consortium name="US DOE Joint Genome Institute"/>
            <person name="Brown P.J."/>
            <person name="Kysela D.T."/>
            <person name="Buechlein A."/>
            <person name="Hemmerich C."/>
            <person name="Brun Y.V."/>
        </authorList>
    </citation>
    <scope>NUCLEOTIDE SEQUENCE [LARGE SCALE GENOMIC DNA]</scope>
    <source>
        <strain evidence="2">ATCC 49814 / DSM 5838 / IFAM 1418</strain>
    </source>
</reference>
<dbReference type="STRING" id="582402.Hbal_1243"/>
<dbReference type="InterPro" id="IPR019285">
    <property type="entry name" value="DUF2336"/>
</dbReference>
<dbReference type="RefSeq" id="WP_015827085.1">
    <property type="nucleotide sequence ID" value="NC_012982.1"/>
</dbReference>
<name>C6XIA9_HIRBI</name>
<dbReference type="Pfam" id="PF10098">
    <property type="entry name" value="DUF2336"/>
    <property type="match status" value="1"/>
</dbReference>
<dbReference type="eggNOG" id="COG5330">
    <property type="taxonomic scope" value="Bacteria"/>
</dbReference>
<gene>
    <name evidence="1" type="ordered locus">Hbal_1243</name>
</gene>
<evidence type="ECO:0000313" key="1">
    <source>
        <dbReference type="EMBL" id="ACT58935.1"/>
    </source>
</evidence>
<keyword evidence="2" id="KW-1185">Reference proteome</keyword>
<evidence type="ECO:0000313" key="2">
    <source>
        <dbReference type="Proteomes" id="UP000002745"/>
    </source>
</evidence>
<proteinExistence type="predicted"/>
<dbReference type="KEGG" id="hba:Hbal_1243"/>
<dbReference type="OrthoDB" id="8433768at2"/>
<dbReference type="EMBL" id="CP001678">
    <property type="protein sequence ID" value="ACT58935.1"/>
    <property type="molecule type" value="Genomic_DNA"/>
</dbReference>
<dbReference type="Proteomes" id="UP000002745">
    <property type="component" value="Chromosome"/>
</dbReference>
<dbReference type="HOGENOM" id="CLU_056688_1_1_5"/>
<protein>
    <recommendedName>
        <fullName evidence="3">DUF2336 domain-containing protein</fullName>
    </recommendedName>
</protein>
<dbReference type="AlphaFoldDB" id="C6XIA9"/>